<dbReference type="Proteomes" id="UP000179920">
    <property type="component" value="Chromosome VII"/>
</dbReference>
<gene>
    <name evidence="1" type="ORF">UBRO_20674</name>
</gene>
<sequence length="196" mass="21714">MTAWSGGRMTGVTTWMGSRTIGCLQGQEDSQDRGKVWKVAILSRRKGNSAEENDTLLKRRRSSVEEIDTLLRRSRSSVTGDTVQTHIYSHFIIAYKWILIHSTYYLSYSLLVSVSLQLQSFAKTAQAHVLYHCWTSTVGGVSTVVQSSTKGSVPTAVRLTPSVSNNSIAVQIPLTTIEQLSALQTLVLQQMLISYT</sequence>
<evidence type="ECO:0000313" key="2">
    <source>
        <dbReference type="Proteomes" id="UP000179920"/>
    </source>
</evidence>
<protein>
    <submittedName>
        <fullName evidence="1">Uncharacterized protein</fullName>
    </submittedName>
</protein>
<reference evidence="2" key="1">
    <citation type="submission" date="2016-04" db="EMBL/GenBank/DDBJ databases">
        <authorList>
            <person name="Guldener U."/>
            <person name="Guldener U."/>
        </authorList>
    </citation>
    <scope>NUCLEOTIDE SEQUENCE [LARGE SCALE GENOMIC DNA]</scope>
    <source>
        <strain evidence="2">UB2112</strain>
    </source>
</reference>
<organism evidence="1 2">
    <name type="scientific">Ustilago bromivora</name>
    <dbReference type="NCBI Taxonomy" id="307758"/>
    <lineage>
        <taxon>Eukaryota</taxon>
        <taxon>Fungi</taxon>
        <taxon>Dikarya</taxon>
        <taxon>Basidiomycota</taxon>
        <taxon>Ustilaginomycotina</taxon>
        <taxon>Ustilaginomycetes</taxon>
        <taxon>Ustilaginales</taxon>
        <taxon>Ustilaginaceae</taxon>
        <taxon>Ustilago</taxon>
    </lineage>
</organism>
<proteinExistence type="predicted"/>
<accession>A0A1K0HDU1</accession>
<evidence type="ECO:0000313" key="1">
    <source>
        <dbReference type="EMBL" id="SAM82498.1"/>
    </source>
</evidence>
<dbReference type="EMBL" id="LT558123">
    <property type="protein sequence ID" value="SAM82498.1"/>
    <property type="molecule type" value="Genomic_DNA"/>
</dbReference>
<dbReference type="AlphaFoldDB" id="A0A1K0HDU1"/>
<name>A0A1K0HDU1_9BASI</name>